<dbReference type="Gene3D" id="6.10.140.2220">
    <property type="match status" value="1"/>
</dbReference>
<evidence type="ECO:0000313" key="2">
    <source>
        <dbReference type="Proteomes" id="UP000008820"/>
    </source>
</evidence>
<sequence>MSNEDLKQAILRLNDLIANQQQQIAALQEGNPNQARKSTGIDEFRYDPDGGIFFDSWTTRRRKKRKMDTIISCCPCYNAAQIERYFFEFLSRTEHLGLSDVVDYRNYVIKKGPFIDDSVAPDLPKNDRKAAAVRQVGNRLYLEKDYLAALEKYNESICWAEGPNSEHLGIGYANRSAIYFELGEYELSLANIDLAKKHNYPERLMPKLVARELNCKHKIEGGHSERAKPCAKLDMNVEVNPLRPFMAAGIVQKMIPGYGRSVVAERNFKPGDVILNEKAMLTAISPEVKYKNCNHCSMENFHSLIPCPKCVSVMFCSKECLEKGLRYSHRFECGITEKLHHFSQRAGHLTLGIKAFFYGLTLFNDNLKDMMSFCMRNDRTGADPFTLDYSNYDPLEEFKIFHMTKLPTDEFKHEDEFRFYASVYYSIYIRHPLVRSMFTTKAQKDFFLRSILNYMRIMVFLLIGYHTNVTFQFFSIASVCNHSCDPNTAVVNYFGKLKLIVIRPIAIDEQILVSYGPHSRELSYDERQVACSKTMLFKCLCDACDELKMRRIRAAAGKLPAVPNHHIANMKKVYNDPAINGAHKLNMMRQFIGRYVYAYPRYEYVTALDAYRELLESTFNKEMEDQLRATASEVA</sequence>
<dbReference type="PANTHER" id="PTHR47111">
    <property type="entry name" value="BCDNA.LD29892"/>
    <property type="match status" value="1"/>
</dbReference>
<dbReference type="InterPro" id="IPR011990">
    <property type="entry name" value="TPR-like_helical_dom_sf"/>
</dbReference>
<name>A0A6I8U2X5_AEDAE</name>
<dbReference type="Pfam" id="PF01753">
    <property type="entry name" value="zf-MYND"/>
    <property type="match status" value="1"/>
</dbReference>
<dbReference type="GO" id="GO:0008276">
    <property type="term" value="F:protein methyltransferase activity"/>
    <property type="evidence" value="ECO:0007669"/>
    <property type="project" value="UniProtKB-ARBA"/>
</dbReference>
<dbReference type="PROSITE" id="PS50865">
    <property type="entry name" value="ZF_MYND_2"/>
    <property type="match status" value="1"/>
</dbReference>
<dbReference type="InParanoid" id="A0A6I8U2X5"/>
<dbReference type="GO" id="GO:0008170">
    <property type="term" value="F:N-methyltransferase activity"/>
    <property type="evidence" value="ECO:0007669"/>
    <property type="project" value="UniProtKB-ARBA"/>
</dbReference>
<dbReference type="GO" id="GO:0008757">
    <property type="term" value="F:S-adenosylmethionine-dependent methyltransferase activity"/>
    <property type="evidence" value="ECO:0007669"/>
    <property type="project" value="UniProtKB-ARBA"/>
</dbReference>
<proteinExistence type="predicted"/>
<dbReference type="PROSITE" id="PS50280">
    <property type="entry name" value="SET"/>
    <property type="match status" value="1"/>
</dbReference>
<keyword evidence="2" id="KW-1185">Reference proteome</keyword>
<organism evidence="1 2">
    <name type="scientific">Aedes aegypti</name>
    <name type="common">Yellowfever mosquito</name>
    <name type="synonym">Culex aegypti</name>
    <dbReference type="NCBI Taxonomy" id="7159"/>
    <lineage>
        <taxon>Eukaryota</taxon>
        <taxon>Metazoa</taxon>
        <taxon>Ecdysozoa</taxon>
        <taxon>Arthropoda</taxon>
        <taxon>Hexapoda</taxon>
        <taxon>Insecta</taxon>
        <taxon>Pterygota</taxon>
        <taxon>Neoptera</taxon>
        <taxon>Endopterygota</taxon>
        <taxon>Diptera</taxon>
        <taxon>Nematocera</taxon>
        <taxon>Culicoidea</taxon>
        <taxon>Culicidae</taxon>
        <taxon>Culicinae</taxon>
        <taxon>Aedini</taxon>
        <taxon>Aedes</taxon>
        <taxon>Stegomyia</taxon>
    </lineage>
</organism>
<dbReference type="Proteomes" id="UP000008820">
    <property type="component" value="Chromosome 3"/>
</dbReference>
<dbReference type="SUPFAM" id="SSF48452">
    <property type="entry name" value="TPR-like"/>
    <property type="match status" value="1"/>
</dbReference>
<dbReference type="PANTHER" id="PTHR47111:SF1">
    <property type="entry name" value="SET AND MYND DOMAIN-CONTAINING PROTEIN 4"/>
    <property type="match status" value="1"/>
</dbReference>
<dbReference type="InterPro" id="IPR001214">
    <property type="entry name" value="SET_dom"/>
</dbReference>
<dbReference type="Gene3D" id="1.10.220.160">
    <property type="match status" value="1"/>
</dbReference>
<reference evidence="1" key="2">
    <citation type="submission" date="2020-05" db="UniProtKB">
        <authorList>
            <consortium name="EnsemblMetazoa"/>
        </authorList>
    </citation>
    <scope>IDENTIFICATION</scope>
    <source>
        <strain evidence="1">LVP_AGWG</strain>
    </source>
</reference>
<dbReference type="Gene3D" id="2.170.270.10">
    <property type="entry name" value="SET domain"/>
    <property type="match status" value="1"/>
</dbReference>
<reference evidence="1 2" key="1">
    <citation type="submission" date="2017-06" db="EMBL/GenBank/DDBJ databases">
        <title>Aedes aegypti genome working group (AGWG) sequencing and assembly.</title>
        <authorList>
            <consortium name="Aedes aegypti Genome Working Group (AGWG)"/>
            <person name="Matthews B.J."/>
        </authorList>
    </citation>
    <scope>NUCLEOTIDE SEQUENCE [LARGE SCALE GENOMIC DNA]</scope>
    <source>
        <strain evidence="1 2">LVP_AGWG</strain>
    </source>
</reference>
<dbReference type="SUPFAM" id="SSF82199">
    <property type="entry name" value="SET domain"/>
    <property type="match status" value="1"/>
</dbReference>
<dbReference type="AlphaFoldDB" id="A0A6I8U2X5"/>
<gene>
    <name evidence="1" type="primary">110678190</name>
</gene>
<evidence type="ECO:0000313" key="1">
    <source>
        <dbReference type="EnsemblMetazoa" id="AAEL023588-PA"/>
    </source>
</evidence>
<dbReference type="Gene3D" id="1.25.40.10">
    <property type="entry name" value="Tetratricopeptide repeat domain"/>
    <property type="match status" value="1"/>
</dbReference>
<accession>A0A6I8U2X5</accession>
<dbReference type="PROSITE" id="PS01360">
    <property type="entry name" value="ZF_MYND_1"/>
    <property type="match status" value="1"/>
</dbReference>
<dbReference type="OrthoDB" id="7756978at2759"/>
<dbReference type="InterPro" id="IPR002893">
    <property type="entry name" value="Znf_MYND"/>
</dbReference>
<protein>
    <submittedName>
        <fullName evidence="1">Uncharacterized protein</fullName>
    </submittedName>
</protein>
<dbReference type="Pfam" id="PF00856">
    <property type="entry name" value="SET"/>
    <property type="match status" value="1"/>
</dbReference>
<dbReference type="SUPFAM" id="SSF144232">
    <property type="entry name" value="HIT/MYND zinc finger-like"/>
    <property type="match status" value="1"/>
</dbReference>
<dbReference type="EnsemblMetazoa" id="AAEL023588-RA">
    <property type="protein sequence ID" value="AAEL023588-PA"/>
    <property type="gene ID" value="AAEL023588"/>
</dbReference>
<dbReference type="InterPro" id="IPR046341">
    <property type="entry name" value="SET_dom_sf"/>
</dbReference>